<dbReference type="PANTHER" id="PTHR22932:SF1">
    <property type="entry name" value="CO-CHAPERONE PROTEIN DAF-41"/>
    <property type="match status" value="1"/>
</dbReference>
<gene>
    <name evidence="4" type="primary">ORF212352</name>
</gene>
<dbReference type="GO" id="GO:0006457">
    <property type="term" value="P:protein folding"/>
    <property type="evidence" value="ECO:0007669"/>
    <property type="project" value="TreeGrafter"/>
</dbReference>
<protein>
    <recommendedName>
        <fullName evidence="3">CS domain-containing protein</fullName>
    </recommendedName>
</protein>
<proteinExistence type="inferred from homology"/>
<dbReference type="GO" id="GO:0051879">
    <property type="term" value="F:Hsp90 protein binding"/>
    <property type="evidence" value="ECO:0007669"/>
    <property type="project" value="InterPro"/>
</dbReference>
<feature type="region of interest" description="Disordered" evidence="2">
    <location>
        <begin position="118"/>
        <end position="165"/>
    </location>
</feature>
<feature type="compositionally biased region" description="Acidic residues" evidence="2">
    <location>
        <begin position="119"/>
        <end position="132"/>
    </location>
</feature>
<comment type="similarity">
    <text evidence="1">Belongs to the p23/wos2 family.</text>
</comment>
<evidence type="ECO:0000259" key="3">
    <source>
        <dbReference type="PROSITE" id="PS51203"/>
    </source>
</evidence>
<dbReference type="CDD" id="cd06465">
    <property type="entry name" value="p23_hB-ind1_like"/>
    <property type="match status" value="1"/>
</dbReference>
<dbReference type="Pfam" id="PF04969">
    <property type="entry name" value="CS"/>
    <property type="match status" value="1"/>
</dbReference>
<sequence>MDSSANATYLPPPPVIWAQRKDKVLLTVQLENVSNPKVTLKDSDLYFHGKGGTANTDHEVQMEFFKEINSSASKYSTTGRGVTFVLSKKEENLGFWPRLLKDSKKVHYLKTDFEKWRDEDDSEVDDRDDLNLDEMMQSMGGLQGGGAPDLGDNEDSDDEDLPDLQ</sequence>
<dbReference type="GO" id="GO:0051131">
    <property type="term" value="P:chaperone-mediated protein complex assembly"/>
    <property type="evidence" value="ECO:0007669"/>
    <property type="project" value="TreeGrafter"/>
</dbReference>
<dbReference type="GO" id="GO:0051087">
    <property type="term" value="F:protein-folding chaperone binding"/>
    <property type="evidence" value="ECO:0007669"/>
    <property type="project" value="TreeGrafter"/>
</dbReference>
<dbReference type="GO" id="GO:0005829">
    <property type="term" value="C:cytosol"/>
    <property type="evidence" value="ECO:0007669"/>
    <property type="project" value="TreeGrafter"/>
</dbReference>
<dbReference type="InterPro" id="IPR008978">
    <property type="entry name" value="HSP20-like_chaperone"/>
</dbReference>
<dbReference type="AlphaFoldDB" id="A0A0B7BUD2"/>
<dbReference type="EMBL" id="HACG01049652">
    <property type="protein sequence ID" value="CEK96517.1"/>
    <property type="molecule type" value="Transcribed_RNA"/>
</dbReference>
<dbReference type="Gene3D" id="2.60.40.790">
    <property type="match status" value="1"/>
</dbReference>
<dbReference type="PANTHER" id="PTHR22932">
    <property type="entry name" value="TELOMERASE-BINDING PROTEIN P23 HSP90 CO-CHAPERONE"/>
    <property type="match status" value="1"/>
</dbReference>
<dbReference type="InterPro" id="IPR007052">
    <property type="entry name" value="CS_dom"/>
</dbReference>
<feature type="compositionally biased region" description="Acidic residues" evidence="2">
    <location>
        <begin position="151"/>
        <end position="165"/>
    </location>
</feature>
<accession>A0A0B7BUD2</accession>
<dbReference type="SUPFAM" id="SSF49764">
    <property type="entry name" value="HSP20-like chaperones"/>
    <property type="match status" value="1"/>
</dbReference>
<name>A0A0B7BUD2_9EUPU</name>
<feature type="domain" description="CS" evidence="3">
    <location>
        <begin position="10"/>
        <end position="100"/>
    </location>
</feature>
<dbReference type="FunFam" id="2.60.40.790:FF:000013">
    <property type="entry name" value="Very-long-chain (3R)-3-hydroxyacyl-CoA dehydratase"/>
    <property type="match status" value="1"/>
</dbReference>
<evidence type="ECO:0000313" key="4">
    <source>
        <dbReference type="EMBL" id="CEK96517.1"/>
    </source>
</evidence>
<dbReference type="InterPro" id="IPR045250">
    <property type="entry name" value="p23-like"/>
</dbReference>
<dbReference type="GO" id="GO:0005634">
    <property type="term" value="C:nucleus"/>
    <property type="evidence" value="ECO:0007669"/>
    <property type="project" value="TreeGrafter"/>
</dbReference>
<evidence type="ECO:0000256" key="2">
    <source>
        <dbReference type="SAM" id="MobiDB-lite"/>
    </source>
</evidence>
<dbReference type="PROSITE" id="PS51203">
    <property type="entry name" value="CS"/>
    <property type="match status" value="1"/>
</dbReference>
<evidence type="ECO:0000256" key="1">
    <source>
        <dbReference type="ARBA" id="ARBA00025733"/>
    </source>
</evidence>
<organism evidence="4">
    <name type="scientific">Arion vulgaris</name>
    <dbReference type="NCBI Taxonomy" id="1028688"/>
    <lineage>
        <taxon>Eukaryota</taxon>
        <taxon>Metazoa</taxon>
        <taxon>Spiralia</taxon>
        <taxon>Lophotrochozoa</taxon>
        <taxon>Mollusca</taxon>
        <taxon>Gastropoda</taxon>
        <taxon>Heterobranchia</taxon>
        <taxon>Euthyneura</taxon>
        <taxon>Panpulmonata</taxon>
        <taxon>Eupulmonata</taxon>
        <taxon>Stylommatophora</taxon>
        <taxon>Helicina</taxon>
        <taxon>Arionoidea</taxon>
        <taxon>Arionidae</taxon>
        <taxon>Arion</taxon>
    </lineage>
</organism>
<reference evidence="4" key="1">
    <citation type="submission" date="2014-12" db="EMBL/GenBank/DDBJ databases">
        <title>Insight into the proteome of Arion vulgaris.</title>
        <authorList>
            <person name="Aradska J."/>
            <person name="Bulat T."/>
            <person name="Smidak R."/>
            <person name="Sarate P."/>
            <person name="Gangsoo J."/>
            <person name="Sialana F."/>
            <person name="Bilban M."/>
            <person name="Lubec G."/>
        </authorList>
    </citation>
    <scope>NUCLEOTIDE SEQUENCE</scope>
    <source>
        <tissue evidence="4">Skin</tissue>
    </source>
</reference>